<dbReference type="EMBL" id="VWOX01000003">
    <property type="protein sequence ID" value="KAA5545341.1"/>
    <property type="molecule type" value="Genomic_DNA"/>
</dbReference>
<feature type="domain" description="3-keto-alpha-glucoside-1,2-lyase/3-keto-2-hydroxy-glucal hydratase" evidence="2">
    <location>
        <begin position="78"/>
        <end position="256"/>
    </location>
</feature>
<dbReference type="PANTHER" id="PTHR43606">
    <property type="entry name" value="PHOSPHATASE, PUTATIVE (AFU_ORTHOLOGUE AFUA_6G08710)-RELATED"/>
    <property type="match status" value="1"/>
</dbReference>
<name>A0A5M6DCR3_9BACT</name>
<dbReference type="Gene3D" id="3.60.21.70">
    <property type="entry name" value="PhoD-like phosphatase"/>
    <property type="match status" value="1"/>
</dbReference>
<dbReference type="Pfam" id="PF09423">
    <property type="entry name" value="PhoD"/>
    <property type="match status" value="1"/>
</dbReference>
<dbReference type="Proteomes" id="UP000324479">
    <property type="component" value="Unassembled WGS sequence"/>
</dbReference>
<accession>A0A5M6DCR3</accession>
<dbReference type="Gene3D" id="2.60.120.560">
    <property type="entry name" value="Exo-inulinase, domain 1"/>
    <property type="match status" value="1"/>
</dbReference>
<gene>
    <name evidence="4" type="ORF">FYK55_06710</name>
</gene>
<protein>
    <submittedName>
        <fullName evidence="4">DUF1080 domain-containing protein</fullName>
    </submittedName>
</protein>
<dbReference type="AlphaFoldDB" id="A0A5M6DCR3"/>
<dbReference type="InterPro" id="IPR038607">
    <property type="entry name" value="PhoD-like_sf"/>
</dbReference>
<dbReference type="InterPro" id="IPR018946">
    <property type="entry name" value="PhoD-like_MPP"/>
</dbReference>
<dbReference type="InterPro" id="IPR052900">
    <property type="entry name" value="Phospholipid_Metab_Enz"/>
</dbReference>
<dbReference type="InterPro" id="IPR010496">
    <property type="entry name" value="AL/BT2_dom"/>
</dbReference>
<evidence type="ECO:0000256" key="1">
    <source>
        <dbReference type="SAM" id="MobiDB-lite"/>
    </source>
</evidence>
<evidence type="ECO:0000313" key="5">
    <source>
        <dbReference type="Proteomes" id="UP000324479"/>
    </source>
</evidence>
<reference evidence="4 5" key="1">
    <citation type="submission" date="2019-08" db="EMBL/GenBank/DDBJ databases">
        <authorList>
            <person name="Dhanesh K."/>
            <person name="Kumar G."/>
            <person name="Sasikala C."/>
            <person name="Venkata Ramana C."/>
        </authorList>
    </citation>
    <scope>NUCLEOTIDE SEQUENCE [LARGE SCALE GENOMIC DNA]</scope>
    <source>
        <strain evidence="4 5">JC645</strain>
    </source>
</reference>
<dbReference type="SUPFAM" id="SSF56300">
    <property type="entry name" value="Metallo-dependent phosphatases"/>
    <property type="match status" value="1"/>
</dbReference>
<dbReference type="PANTHER" id="PTHR43606:SF1">
    <property type="entry name" value="PHOD-LIKE PHOSPHATASE METALLOPHOSPHATASE DOMAIN-CONTAINING PROTEIN"/>
    <property type="match status" value="1"/>
</dbReference>
<comment type="caution">
    <text evidence="4">The sequence shown here is derived from an EMBL/GenBank/DDBJ whole genome shotgun (WGS) entry which is preliminary data.</text>
</comment>
<feature type="domain" description="PhoD-like phosphatase metallophosphatase" evidence="3">
    <location>
        <begin position="437"/>
        <end position="682"/>
    </location>
</feature>
<feature type="region of interest" description="Disordered" evidence="1">
    <location>
        <begin position="732"/>
        <end position="755"/>
    </location>
</feature>
<evidence type="ECO:0000259" key="2">
    <source>
        <dbReference type="Pfam" id="PF06439"/>
    </source>
</evidence>
<proteinExistence type="predicted"/>
<dbReference type="InterPro" id="IPR029052">
    <property type="entry name" value="Metallo-depent_PP-like"/>
</dbReference>
<evidence type="ECO:0000259" key="3">
    <source>
        <dbReference type="Pfam" id="PF09423"/>
    </source>
</evidence>
<organism evidence="4 5">
    <name type="scientific">Roseiconus nitratireducens</name>
    <dbReference type="NCBI Taxonomy" id="2605748"/>
    <lineage>
        <taxon>Bacteria</taxon>
        <taxon>Pseudomonadati</taxon>
        <taxon>Planctomycetota</taxon>
        <taxon>Planctomycetia</taxon>
        <taxon>Pirellulales</taxon>
        <taxon>Pirellulaceae</taxon>
        <taxon>Roseiconus</taxon>
    </lineage>
</organism>
<keyword evidence="5" id="KW-1185">Reference proteome</keyword>
<dbReference type="GO" id="GO:0016787">
    <property type="term" value="F:hydrolase activity"/>
    <property type="evidence" value="ECO:0007669"/>
    <property type="project" value="InterPro"/>
</dbReference>
<dbReference type="Pfam" id="PF06439">
    <property type="entry name" value="3keto-disac_hyd"/>
    <property type="match status" value="1"/>
</dbReference>
<evidence type="ECO:0000313" key="4">
    <source>
        <dbReference type="EMBL" id="KAA5545341.1"/>
    </source>
</evidence>
<sequence>MGNDGIKFGVIRPLGPPILPVSIALLRPHRIRPMNKIVCFAMLTALFSWVAIASADDAASDTALDPANPDAWTQREFWSTTGGEPAGAGWEFDAGEVRLARPKEAGNLVSPPLPAHFDLSWEWKITPRCNTGLKYRVREFGSRWLGVEYQIIDDSVGHPGKGSTASIYDLVAPDSDKPLRPAGDWNLARVVAAGDTLKHYLNGQLVASTAIRGPAWDTAMAMSKFYGNADFAVPREGDRVMLTDHGGEASFRNFQFTAVAPQASEEPDWTDAGSPDAGPFLGNAMRNSWADQNSIVIWTRTTARPEMLSDGKPFVSLGSREASRLSKSTDPEKLLRVQLPEGAELKDMLGACPGAPGQVRLTWFPEKQRHLAKSTSWQTTSADNDFAVQWSLQDLKPATRYAAVVEARPIDQDANTAVVRGAFRTAPEASAAEPISFCFTTCHDFIRRDDGMRGHKIYPAMTEFDPDFVVHAGDIEYYDKPDPWAMTVELMRFKWGRIFSLPNNRAFYSNTTSYFLKDDHDTLRNDCWAGQTYGSVTFEEGVRIFNEEQFPSHTPRYKTVRWGRDLQVWFLEGRDYRSPNNLPDGPDKTILGAEQKAWLFDTLQRSDATFKLICSPTPIVGPDRKNKKDNHANEVFAHEGEEIRTKLAEIDNVFVLCGDRHWQYASYDEQSDLWEFGCGPGSEKHELGWKPGDERPEHRFLRVKGGFLTGALRYSNGKDSVELRIRHRDVNGDPVSEFDFQADVRSDDSADDSDR</sequence>